<dbReference type="RefSeq" id="XP_062717396.1">
    <property type="nucleotide sequence ID" value="XM_062864015.1"/>
</dbReference>
<dbReference type="Proteomes" id="UP001273166">
    <property type="component" value="Unassembled WGS sequence"/>
</dbReference>
<proteinExistence type="predicted"/>
<name>A0AAJ0GKI0_9PEZI</name>
<dbReference type="GeneID" id="87882844"/>
<sequence>MPFRRTQRCSRQPDRHPTLHHIWDFAMRSKYILSELDNIEGGFAVEHPEQIKDYDKSTAGTPNPAKAKELLSDVGGRSMTLDMVIDPPNPIMVAMMVMEPVDVAEEVKRKSKAVVEAVEQLDARANCKQ</sequence>
<comment type="caution">
    <text evidence="1">The sequence shown here is derived from an EMBL/GenBank/DDBJ whole genome shotgun (WGS) entry which is preliminary data.</text>
</comment>
<evidence type="ECO:0000313" key="1">
    <source>
        <dbReference type="EMBL" id="KAK3301616.1"/>
    </source>
</evidence>
<keyword evidence="2" id="KW-1185">Reference proteome</keyword>
<accession>A0AAJ0GKI0</accession>
<evidence type="ECO:0000313" key="2">
    <source>
        <dbReference type="Proteomes" id="UP001273166"/>
    </source>
</evidence>
<organism evidence="1 2">
    <name type="scientific">Chaetomium strumarium</name>
    <dbReference type="NCBI Taxonomy" id="1170767"/>
    <lineage>
        <taxon>Eukaryota</taxon>
        <taxon>Fungi</taxon>
        <taxon>Dikarya</taxon>
        <taxon>Ascomycota</taxon>
        <taxon>Pezizomycotina</taxon>
        <taxon>Sordariomycetes</taxon>
        <taxon>Sordariomycetidae</taxon>
        <taxon>Sordariales</taxon>
        <taxon>Chaetomiaceae</taxon>
        <taxon>Chaetomium</taxon>
    </lineage>
</organism>
<reference evidence="1" key="1">
    <citation type="journal article" date="2023" name="Mol. Phylogenet. Evol.">
        <title>Genome-scale phylogeny and comparative genomics of the fungal order Sordariales.</title>
        <authorList>
            <person name="Hensen N."/>
            <person name="Bonometti L."/>
            <person name="Westerberg I."/>
            <person name="Brannstrom I.O."/>
            <person name="Guillou S."/>
            <person name="Cros-Aarteil S."/>
            <person name="Calhoun S."/>
            <person name="Haridas S."/>
            <person name="Kuo A."/>
            <person name="Mondo S."/>
            <person name="Pangilinan J."/>
            <person name="Riley R."/>
            <person name="LaButti K."/>
            <person name="Andreopoulos B."/>
            <person name="Lipzen A."/>
            <person name="Chen C."/>
            <person name="Yan M."/>
            <person name="Daum C."/>
            <person name="Ng V."/>
            <person name="Clum A."/>
            <person name="Steindorff A."/>
            <person name="Ohm R.A."/>
            <person name="Martin F."/>
            <person name="Silar P."/>
            <person name="Natvig D.O."/>
            <person name="Lalanne C."/>
            <person name="Gautier V."/>
            <person name="Ament-Velasquez S.L."/>
            <person name="Kruys A."/>
            <person name="Hutchinson M.I."/>
            <person name="Powell A.J."/>
            <person name="Barry K."/>
            <person name="Miller A.N."/>
            <person name="Grigoriev I.V."/>
            <person name="Debuchy R."/>
            <person name="Gladieux P."/>
            <person name="Hiltunen Thoren M."/>
            <person name="Johannesson H."/>
        </authorList>
    </citation>
    <scope>NUCLEOTIDE SEQUENCE</scope>
    <source>
        <strain evidence="1">CBS 333.67</strain>
    </source>
</reference>
<dbReference type="AlphaFoldDB" id="A0AAJ0GKI0"/>
<protein>
    <submittedName>
        <fullName evidence="1">Uncharacterized protein</fullName>
    </submittedName>
</protein>
<dbReference type="EMBL" id="JAUDZG010000008">
    <property type="protein sequence ID" value="KAK3301616.1"/>
    <property type="molecule type" value="Genomic_DNA"/>
</dbReference>
<gene>
    <name evidence="1" type="ORF">B0T15DRAFT_317537</name>
</gene>
<reference evidence="1" key="2">
    <citation type="submission" date="2023-06" db="EMBL/GenBank/DDBJ databases">
        <authorList>
            <consortium name="Lawrence Berkeley National Laboratory"/>
            <person name="Mondo S.J."/>
            <person name="Hensen N."/>
            <person name="Bonometti L."/>
            <person name="Westerberg I."/>
            <person name="Brannstrom I.O."/>
            <person name="Guillou S."/>
            <person name="Cros-Aarteil S."/>
            <person name="Calhoun S."/>
            <person name="Haridas S."/>
            <person name="Kuo A."/>
            <person name="Pangilinan J."/>
            <person name="Riley R."/>
            <person name="Labutti K."/>
            <person name="Andreopoulos B."/>
            <person name="Lipzen A."/>
            <person name="Chen C."/>
            <person name="Yanf M."/>
            <person name="Daum C."/>
            <person name="Ng V."/>
            <person name="Clum A."/>
            <person name="Steindorff A."/>
            <person name="Ohm R."/>
            <person name="Martin F."/>
            <person name="Silar P."/>
            <person name="Natvig D."/>
            <person name="Lalanne C."/>
            <person name="Gautier V."/>
            <person name="Ament-Velasquez S.L."/>
            <person name="Kruys A."/>
            <person name="Hutchinson M.I."/>
            <person name="Powell A.J."/>
            <person name="Barry K."/>
            <person name="Miller A.N."/>
            <person name="Grigoriev I.V."/>
            <person name="Debuchy R."/>
            <person name="Gladieux P."/>
            <person name="Thoren M.H."/>
            <person name="Johannesson H."/>
        </authorList>
    </citation>
    <scope>NUCLEOTIDE SEQUENCE</scope>
    <source>
        <strain evidence="1">CBS 333.67</strain>
    </source>
</reference>